<keyword evidence="2" id="KW-1185">Reference proteome</keyword>
<name>A0A7X0HLU6_9ACTN</name>
<dbReference type="AlphaFoldDB" id="A0A7X0HLU6"/>
<dbReference type="RefSeq" id="WP_185036382.1">
    <property type="nucleotide sequence ID" value="NZ_BNBN01000047.1"/>
</dbReference>
<comment type="caution">
    <text evidence="1">The sequence shown here is derived from an EMBL/GenBank/DDBJ whole genome shotgun (WGS) entry which is preliminary data.</text>
</comment>
<accession>A0A7X0HLU6</accession>
<dbReference type="EMBL" id="JACHEM010000031">
    <property type="protein sequence ID" value="MBB6439895.1"/>
    <property type="molecule type" value="Genomic_DNA"/>
</dbReference>
<protein>
    <submittedName>
        <fullName evidence="1">Uncharacterized protein</fullName>
    </submittedName>
</protein>
<proteinExistence type="predicted"/>
<reference evidence="1 2" key="1">
    <citation type="submission" date="2020-08" db="EMBL/GenBank/DDBJ databases">
        <title>Genomic Encyclopedia of Type Strains, Phase IV (KMG-IV): sequencing the most valuable type-strain genomes for metagenomic binning, comparative biology and taxonomic classification.</title>
        <authorList>
            <person name="Goeker M."/>
        </authorList>
    </citation>
    <scope>NUCLEOTIDE SEQUENCE [LARGE SCALE GENOMIC DNA]</scope>
    <source>
        <strain evidence="1 2">DSM 40141</strain>
    </source>
</reference>
<evidence type="ECO:0000313" key="2">
    <source>
        <dbReference type="Proteomes" id="UP000540423"/>
    </source>
</evidence>
<organism evidence="1 2">
    <name type="scientific">Streptomyces candidus</name>
    <dbReference type="NCBI Taxonomy" id="67283"/>
    <lineage>
        <taxon>Bacteria</taxon>
        <taxon>Bacillati</taxon>
        <taxon>Actinomycetota</taxon>
        <taxon>Actinomycetes</taxon>
        <taxon>Kitasatosporales</taxon>
        <taxon>Streptomycetaceae</taxon>
        <taxon>Streptomyces</taxon>
    </lineage>
</organism>
<gene>
    <name evidence="1" type="ORF">HNQ79_006407</name>
</gene>
<dbReference type="Proteomes" id="UP000540423">
    <property type="component" value="Unassembled WGS sequence"/>
</dbReference>
<sequence>MSIDRLDVPAAQVASDMAALIARQRLDDALHVVQDHDLDLVDATFLRLAAVFNWGPVSLKKQPGRVS</sequence>
<evidence type="ECO:0000313" key="1">
    <source>
        <dbReference type="EMBL" id="MBB6439895.1"/>
    </source>
</evidence>